<name>A0A7R9K1G7_TIMGE</name>
<sequence length="248" mass="28569">MSGMGGRGGLSSRVSRNSQALVHLFFCEHHSEEMWRKMTLSTSNSAVQCSAVQCSAVQCSKSLKLFGDRDILPIWTVTTEEQFLTKVEIKVKFPEELKPWLVDDWDLITRQKKLVQLPARLTVDMILDNYIKFKVASKSNTPNKEKAVVDVVNGMKEYFNVMLGNQLLYKFERIQYGEMLSIYPDVPMSKIYGAIHLLRLFGTCRRMQQVYSANRIMELPYLSIIAVSYEAFYTLCFIIHCIFPTICF</sequence>
<evidence type="ECO:0000313" key="7">
    <source>
        <dbReference type="EMBL" id="CAD7599126.1"/>
    </source>
</evidence>
<evidence type="ECO:0000256" key="5">
    <source>
        <dbReference type="ARBA" id="ARBA00023242"/>
    </source>
</evidence>
<keyword evidence="2" id="KW-0156">Chromatin regulator</keyword>
<dbReference type="InterPro" id="IPR038217">
    <property type="entry name" value="MRG_C_sf"/>
</dbReference>
<evidence type="ECO:0000256" key="1">
    <source>
        <dbReference type="ARBA" id="ARBA00004123"/>
    </source>
</evidence>
<gene>
    <name evidence="7" type="ORF">TGEB3V08_LOCUS7255</name>
</gene>
<dbReference type="PANTHER" id="PTHR10880">
    <property type="entry name" value="MORTALITY FACTOR 4-LIKE PROTEIN"/>
    <property type="match status" value="1"/>
</dbReference>
<dbReference type="InterPro" id="IPR026541">
    <property type="entry name" value="MRG_dom"/>
</dbReference>
<dbReference type="AlphaFoldDB" id="A0A7R9K1G7"/>
<accession>A0A7R9K1G7</accession>
<dbReference type="GO" id="GO:0005634">
    <property type="term" value="C:nucleus"/>
    <property type="evidence" value="ECO:0007669"/>
    <property type="project" value="UniProtKB-SubCell"/>
</dbReference>
<organism evidence="7">
    <name type="scientific">Timema genevievae</name>
    <name type="common">Walking stick</name>
    <dbReference type="NCBI Taxonomy" id="629358"/>
    <lineage>
        <taxon>Eukaryota</taxon>
        <taxon>Metazoa</taxon>
        <taxon>Ecdysozoa</taxon>
        <taxon>Arthropoda</taxon>
        <taxon>Hexapoda</taxon>
        <taxon>Insecta</taxon>
        <taxon>Pterygota</taxon>
        <taxon>Neoptera</taxon>
        <taxon>Polyneoptera</taxon>
        <taxon>Phasmatodea</taxon>
        <taxon>Timematodea</taxon>
        <taxon>Timematoidea</taxon>
        <taxon>Timematidae</taxon>
        <taxon>Timema</taxon>
    </lineage>
</organism>
<protein>
    <recommendedName>
        <fullName evidence="6">MRG domain-containing protein</fullName>
    </recommendedName>
</protein>
<evidence type="ECO:0000256" key="3">
    <source>
        <dbReference type="ARBA" id="ARBA00023015"/>
    </source>
</evidence>
<dbReference type="Gene3D" id="1.10.274.30">
    <property type="entry name" value="MRG domain"/>
    <property type="match status" value="1"/>
</dbReference>
<feature type="domain" description="MRG" evidence="6">
    <location>
        <begin position="78"/>
        <end position="202"/>
    </location>
</feature>
<dbReference type="GO" id="GO:0006325">
    <property type="term" value="P:chromatin organization"/>
    <property type="evidence" value="ECO:0007669"/>
    <property type="project" value="UniProtKB-KW"/>
</dbReference>
<evidence type="ECO:0000256" key="4">
    <source>
        <dbReference type="ARBA" id="ARBA00023163"/>
    </source>
</evidence>
<keyword evidence="4" id="KW-0804">Transcription</keyword>
<evidence type="ECO:0000256" key="2">
    <source>
        <dbReference type="ARBA" id="ARBA00022853"/>
    </source>
</evidence>
<evidence type="ECO:0000259" key="6">
    <source>
        <dbReference type="Pfam" id="PF05712"/>
    </source>
</evidence>
<keyword evidence="5" id="KW-0539">Nucleus</keyword>
<dbReference type="GO" id="GO:0035267">
    <property type="term" value="C:NuA4 histone acetyltransferase complex"/>
    <property type="evidence" value="ECO:0007669"/>
    <property type="project" value="TreeGrafter"/>
</dbReference>
<dbReference type="Pfam" id="PF05712">
    <property type="entry name" value="MRG"/>
    <property type="match status" value="1"/>
</dbReference>
<reference evidence="7" key="1">
    <citation type="submission" date="2020-11" db="EMBL/GenBank/DDBJ databases">
        <authorList>
            <person name="Tran Van P."/>
        </authorList>
    </citation>
    <scope>NUCLEOTIDE SEQUENCE</scope>
</reference>
<keyword evidence="3" id="KW-0805">Transcription regulation</keyword>
<dbReference type="PROSITE" id="PS51640">
    <property type="entry name" value="MRG"/>
    <property type="match status" value="1"/>
</dbReference>
<proteinExistence type="predicted"/>
<dbReference type="InterPro" id="IPR008676">
    <property type="entry name" value="MRG"/>
</dbReference>
<dbReference type="EMBL" id="OE842241">
    <property type="protein sequence ID" value="CAD7599126.1"/>
    <property type="molecule type" value="Genomic_DNA"/>
</dbReference>
<dbReference type="PANTHER" id="PTHR10880:SF48">
    <property type="entry name" value="MORTALITY FACTOR 4 LIKE 2"/>
    <property type="match status" value="1"/>
</dbReference>
<comment type="subcellular location">
    <subcellularLocation>
        <location evidence="1">Nucleus</location>
    </subcellularLocation>
</comment>
<dbReference type="GO" id="GO:0006355">
    <property type="term" value="P:regulation of DNA-templated transcription"/>
    <property type="evidence" value="ECO:0007669"/>
    <property type="project" value="InterPro"/>
</dbReference>